<gene>
    <name evidence="1" type="ORF">BCR33DRAFT_732861</name>
</gene>
<protein>
    <recommendedName>
        <fullName evidence="3">ATP-dependent DNA helicase</fullName>
    </recommendedName>
</protein>
<accession>A0A1Y2D1A9</accession>
<sequence length="482" mass="53940">MIDLRLRQATCQPDLPFGGISILLVGDNGQLQPVGGMEVFRQSDSPKLNEAEGQALFFLFMLVVKLETLMRQKDDVADAGQTHFKEILLIAPFGIYSVKDWRFLVDNHPVTSKFDNAIHLFATNAKKVERNEKRLLELGQPIKRFKAINNCEEACKKSSDEFNGLESELFLARGSEGVINRACGTVIDVVFLDKPTLPGFAEFLVVELDSYSGPSFFPISPLRSKYIAIAPTTVVSKDYFKLSRTQYPVVLAYGLSIHKSQGASFDQCVVDLGDTEFSGGLLLNPYGSGTVELMKLFSSFDHNPVSIWGRLYKHFDARQHGGSPVYQLQVLSDGLQLLASWVITDQQMFAVGEYGSPVEVMSRLLTEAPISFQALFKNYVSTQMSSSLAKGTQKAGKNPFDGNQFVFPLTLSFGNRKWKLSARIRATEETGAHFRASFERDGAWYWFDDLIGVAKEVTMAAHIGYKHFGYQCIYIEIEDREE</sequence>
<dbReference type="InterPro" id="IPR027417">
    <property type="entry name" value="P-loop_NTPase"/>
</dbReference>
<name>A0A1Y2D1A9_9FUNG</name>
<dbReference type="PANTHER" id="PTHR47642">
    <property type="entry name" value="ATP-DEPENDENT DNA HELICASE"/>
    <property type="match status" value="1"/>
</dbReference>
<dbReference type="AlphaFoldDB" id="A0A1Y2D1A9"/>
<keyword evidence="2" id="KW-1185">Reference proteome</keyword>
<proteinExistence type="predicted"/>
<reference evidence="1 2" key="1">
    <citation type="submission" date="2016-07" db="EMBL/GenBank/DDBJ databases">
        <title>Pervasive Adenine N6-methylation of Active Genes in Fungi.</title>
        <authorList>
            <consortium name="DOE Joint Genome Institute"/>
            <person name="Mondo S.J."/>
            <person name="Dannebaum R.O."/>
            <person name="Kuo R.C."/>
            <person name="Labutti K."/>
            <person name="Haridas S."/>
            <person name="Kuo A."/>
            <person name="Salamov A."/>
            <person name="Ahrendt S.R."/>
            <person name="Lipzen A."/>
            <person name="Sullivan W."/>
            <person name="Andreopoulos W.B."/>
            <person name="Clum A."/>
            <person name="Lindquist E."/>
            <person name="Daum C."/>
            <person name="Ramamoorthy G.K."/>
            <person name="Gryganskyi A."/>
            <person name="Culley D."/>
            <person name="Magnuson J.K."/>
            <person name="James T.Y."/>
            <person name="O'Malley M.A."/>
            <person name="Stajich J.E."/>
            <person name="Spatafora J.W."/>
            <person name="Visel A."/>
            <person name="Grigoriev I.V."/>
        </authorList>
    </citation>
    <scope>NUCLEOTIDE SEQUENCE [LARGE SCALE GENOMIC DNA]</scope>
    <source>
        <strain evidence="1 2">JEL800</strain>
    </source>
</reference>
<dbReference type="InterPro" id="IPR051055">
    <property type="entry name" value="PIF1_helicase"/>
</dbReference>
<dbReference type="Proteomes" id="UP000193642">
    <property type="component" value="Unassembled WGS sequence"/>
</dbReference>
<comment type="caution">
    <text evidence="1">The sequence shown here is derived from an EMBL/GenBank/DDBJ whole genome shotgun (WGS) entry which is preliminary data.</text>
</comment>
<dbReference type="OrthoDB" id="4369146at2759"/>
<organism evidence="1 2">
    <name type="scientific">Rhizoclosmatium globosum</name>
    <dbReference type="NCBI Taxonomy" id="329046"/>
    <lineage>
        <taxon>Eukaryota</taxon>
        <taxon>Fungi</taxon>
        <taxon>Fungi incertae sedis</taxon>
        <taxon>Chytridiomycota</taxon>
        <taxon>Chytridiomycota incertae sedis</taxon>
        <taxon>Chytridiomycetes</taxon>
        <taxon>Chytridiales</taxon>
        <taxon>Chytriomycetaceae</taxon>
        <taxon>Rhizoclosmatium</taxon>
    </lineage>
</organism>
<dbReference type="STRING" id="329046.A0A1Y2D1A9"/>
<evidence type="ECO:0008006" key="3">
    <source>
        <dbReference type="Google" id="ProtNLM"/>
    </source>
</evidence>
<evidence type="ECO:0000313" key="2">
    <source>
        <dbReference type="Proteomes" id="UP000193642"/>
    </source>
</evidence>
<dbReference type="EMBL" id="MCGO01000002">
    <property type="protein sequence ID" value="ORY53069.1"/>
    <property type="molecule type" value="Genomic_DNA"/>
</dbReference>
<dbReference type="SUPFAM" id="SSF52540">
    <property type="entry name" value="P-loop containing nucleoside triphosphate hydrolases"/>
    <property type="match status" value="1"/>
</dbReference>
<evidence type="ECO:0000313" key="1">
    <source>
        <dbReference type="EMBL" id="ORY53069.1"/>
    </source>
</evidence>